<feature type="compositionally biased region" description="Polar residues" evidence="1">
    <location>
        <begin position="1"/>
        <end position="24"/>
    </location>
</feature>
<name>A0ABD2WJX0_9HYME</name>
<dbReference type="EMBL" id="JBJJXI010000098">
    <property type="protein sequence ID" value="KAL3393397.1"/>
    <property type="molecule type" value="Genomic_DNA"/>
</dbReference>
<feature type="compositionally biased region" description="Basic and acidic residues" evidence="1">
    <location>
        <begin position="82"/>
        <end position="93"/>
    </location>
</feature>
<organism evidence="2 3">
    <name type="scientific">Trichogramma kaykai</name>
    <dbReference type="NCBI Taxonomy" id="54128"/>
    <lineage>
        <taxon>Eukaryota</taxon>
        <taxon>Metazoa</taxon>
        <taxon>Ecdysozoa</taxon>
        <taxon>Arthropoda</taxon>
        <taxon>Hexapoda</taxon>
        <taxon>Insecta</taxon>
        <taxon>Pterygota</taxon>
        <taxon>Neoptera</taxon>
        <taxon>Endopterygota</taxon>
        <taxon>Hymenoptera</taxon>
        <taxon>Apocrita</taxon>
        <taxon>Proctotrupomorpha</taxon>
        <taxon>Chalcidoidea</taxon>
        <taxon>Trichogrammatidae</taxon>
        <taxon>Trichogramma</taxon>
    </lineage>
</organism>
<evidence type="ECO:0000256" key="1">
    <source>
        <dbReference type="SAM" id="MobiDB-lite"/>
    </source>
</evidence>
<feature type="region of interest" description="Disordered" evidence="1">
    <location>
        <begin position="1"/>
        <end position="149"/>
    </location>
</feature>
<proteinExistence type="predicted"/>
<comment type="caution">
    <text evidence="2">The sequence shown here is derived from an EMBL/GenBank/DDBJ whole genome shotgun (WGS) entry which is preliminary data.</text>
</comment>
<dbReference type="AlphaFoldDB" id="A0ABD2WJX0"/>
<protein>
    <submittedName>
        <fullName evidence="2">Uncharacterized protein</fullName>
    </submittedName>
</protein>
<gene>
    <name evidence="2" type="ORF">TKK_012261</name>
</gene>
<dbReference type="Proteomes" id="UP001627154">
    <property type="component" value="Unassembled WGS sequence"/>
</dbReference>
<accession>A0ABD2WJX0</accession>
<reference evidence="2 3" key="1">
    <citation type="journal article" date="2024" name="bioRxiv">
        <title>A reference genome for Trichogramma kaykai: A tiny desert-dwelling parasitoid wasp with competing sex-ratio distorters.</title>
        <authorList>
            <person name="Culotta J."/>
            <person name="Lindsey A.R."/>
        </authorList>
    </citation>
    <scope>NUCLEOTIDE SEQUENCE [LARGE SCALE GENOMIC DNA]</scope>
    <source>
        <strain evidence="2 3">KSX58</strain>
    </source>
</reference>
<sequence>MSVPSSKLSSGSTNEEASIIPQQQKRLRKKSDRDKGRKQRGGTSSEDEGVSDVQQKYLKNHPKFGEAQNDHDMSDDMYDVSPVRKKDVIMKEHKDKKKNCKKDESDGTGYISDEEDDRSVEVKIVDVPMEESHRPDEWRNDMRMEVDSD</sequence>
<evidence type="ECO:0000313" key="3">
    <source>
        <dbReference type="Proteomes" id="UP001627154"/>
    </source>
</evidence>
<keyword evidence="3" id="KW-1185">Reference proteome</keyword>
<feature type="compositionally biased region" description="Basic and acidic residues" evidence="1">
    <location>
        <begin position="119"/>
        <end position="149"/>
    </location>
</feature>
<evidence type="ECO:0000313" key="2">
    <source>
        <dbReference type="EMBL" id="KAL3393397.1"/>
    </source>
</evidence>
<feature type="compositionally biased region" description="Basic residues" evidence="1">
    <location>
        <begin position="25"/>
        <end position="40"/>
    </location>
</feature>